<dbReference type="RefSeq" id="WP_013631189.1">
    <property type="nucleotide sequence ID" value="NC_015177.1"/>
</dbReference>
<keyword evidence="5" id="KW-0732">Signal</keyword>
<evidence type="ECO:0000256" key="3">
    <source>
        <dbReference type="ARBA" id="ARBA00022452"/>
    </source>
</evidence>
<dbReference type="Pfam" id="PF00593">
    <property type="entry name" value="TonB_dep_Rec_b-barrel"/>
    <property type="match status" value="1"/>
</dbReference>
<dbReference type="GO" id="GO:0015344">
    <property type="term" value="F:siderophore uptake transmembrane transporter activity"/>
    <property type="evidence" value="ECO:0007669"/>
    <property type="project" value="TreeGrafter"/>
</dbReference>
<evidence type="ECO:0000256" key="10">
    <source>
        <dbReference type="PROSITE-ProRule" id="PRU01360"/>
    </source>
</evidence>
<keyword evidence="7 10" id="KW-0472">Membrane</keyword>
<evidence type="ECO:0000256" key="9">
    <source>
        <dbReference type="ARBA" id="ARBA00023237"/>
    </source>
</evidence>
<keyword evidence="4 10" id="KW-0812">Transmembrane</keyword>
<evidence type="ECO:0000313" key="14">
    <source>
        <dbReference type="EMBL" id="ADY50686.1"/>
    </source>
</evidence>
<evidence type="ECO:0000259" key="12">
    <source>
        <dbReference type="Pfam" id="PF00593"/>
    </source>
</evidence>
<feature type="domain" description="TonB-dependent receptor-like beta-barrel" evidence="12">
    <location>
        <begin position="337"/>
        <end position="682"/>
    </location>
</feature>
<dbReference type="PROSITE" id="PS52016">
    <property type="entry name" value="TONB_DEPENDENT_REC_3"/>
    <property type="match status" value="1"/>
</dbReference>
<keyword evidence="6 11" id="KW-0798">TonB box</keyword>
<evidence type="ECO:0000313" key="15">
    <source>
        <dbReference type="Proteomes" id="UP000000310"/>
    </source>
</evidence>
<sequence>MKIFFLMLIGIFSFTIVFGQNTLKIVLKDSETQEPLMFALISVQSKNISAKTDTSGFVVLYNVPNGEQTILFSTMGYKAKSISYQFPLADTLTKTVLMESEMHNMDEVVVSATRSSRTISDIPTRVETIAAEELDEKITMQPANAKMILTESTGIQTQQTSATSANASIRIQGLDGKYTQLLKDGFPLYSGFSGGLSLVQIPPLDLKRVELIKGASSTLYGGGAIAGLINFITKEPTTKRELSLLLNTNNTKAGDISGFYSERLKKTGFTIYVSQNVQKAYDADKDGLSDIPKFSRFTLNPKIFYYINPSATISFGANSSFENRLGGDMIVVEDKANAEHSYFEKNISSRISSQLKFEKHFTDKSVFTFKNSIGFFDRSISKSDYNFSGQQVSSFSELSYLFNRKKSEWIVGGNLWTDRFKQDNLTPYLLNSHSVIGGAFVQNNLMATEKLIIESGLRTDATNQNDIFILPRISLLYKITPKLSSRLGGGLGYKTPTLFSEEAEERSFRDIQPLDLSKVKSEKSIGTSFDLNYKTQLFDDISFSVNQMLFYTRLNKPLILNNDPLSNGNYEFINANGNLDSKGFETNVKFRYDDVSLYCGYTYIDAERNFNGKKTINPLTAKNRIYTTFSYEWDEKLIAGYELFYTGNQMLSNGEMKPAYWVMGTSVQYKFPYFSLFVNAENFTDIRQTRYENIYMGTPQNPQFKEIWAPTDGFIFNGGIKLTL</sequence>
<gene>
    <name evidence="14" type="ordered locus">Pedsa_0100</name>
</gene>
<dbReference type="InterPro" id="IPR008969">
    <property type="entry name" value="CarboxyPept-like_regulatory"/>
</dbReference>
<dbReference type="OrthoDB" id="1109239at2"/>
<evidence type="ECO:0000256" key="5">
    <source>
        <dbReference type="ARBA" id="ARBA00022729"/>
    </source>
</evidence>
<comment type="subcellular location">
    <subcellularLocation>
        <location evidence="1 10">Cell outer membrane</location>
        <topology evidence="1 10">Multi-pass membrane protein</topology>
    </subcellularLocation>
</comment>
<evidence type="ECO:0000256" key="11">
    <source>
        <dbReference type="RuleBase" id="RU003357"/>
    </source>
</evidence>
<dbReference type="eggNOG" id="COG4771">
    <property type="taxonomic scope" value="Bacteria"/>
</dbReference>
<evidence type="ECO:0000256" key="1">
    <source>
        <dbReference type="ARBA" id="ARBA00004571"/>
    </source>
</evidence>
<dbReference type="SUPFAM" id="SSF56935">
    <property type="entry name" value="Porins"/>
    <property type="match status" value="1"/>
</dbReference>
<dbReference type="PANTHER" id="PTHR30069:SF29">
    <property type="entry name" value="HEMOGLOBIN AND HEMOGLOBIN-HAPTOGLOBIN-BINDING PROTEIN 1-RELATED"/>
    <property type="match status" value="1"/>
</dbReference>
<keyword evidence="2 10" id="KW-0813">Transport</keyword>
<dbReference type="Pfam" id="PF13715">
    <property type="entry name" value="CarbopepD_reg_2"/>
    <property type="match status" value="1"/>
</dbReference>
<dbReference type="PANTHER" id="PTHR30069">
    <property type="entry name" value="TONB-DEPENDENT OUTER MEMBRANE RECEPTOR"/>
    <property type="match status" value="1"/>
</dbReference>
<dbReference type="InterPro" id="IPR000531">
    <property type="entry name" value="Beta-barrel_TonB"/>
</dbReference>
<dbReference type="AlphaFoldDB" id="F0SCU7"/>
<proteinExistence type="inferred from homology"/>
<accession>F0SCU7</accession>
<dbReference type="Gene3D" id="2.170.130.10">
    <property type="entry name" value="TonB-dependent receptor, plug domain"/>
    <property type="match status" value="1"/>
</dbReference>
<dbReference type="HOGENOM" id="CLU_022656_0_0_10"/>
<dbReference type="Pfam" id="PF07715">
    <property type="entry name" value="Plug"/>
    <property type="match status" value="1"/>
</dbReference>
<dbReference type="KEGG" id="psn:Pedsa_0100"/>
<feature type="domain" description="TonB-dependent receptor plug" evidence="13">
    <location>
        <begin position="119"/>
        <end position="227"/>
    </location>
</feature>
<name>F0SCU7_PSESL</name>
<evidence type="ECO:0000256" key="6">
    <source>
        <dbReference type="ARBA" id="ARBA00023077"/>
    </source>
</evidence>
<dbReference type="STRING" id="762903.Pedsa_0100"/>
<evidence type="ECO:0000259" key="13">
    <source>
        <dbReference type="Pfam" id="PF07715"/>
    </source>
</evidence>
<dbReference type="InterPro" id="IPR037066">
    <property type="entry name" value="Plug_dom_sf"/>
</dbReference>
<dbReference type="InterPro" id="IPR012910">
    <property type="entry name" value="Plug_dom"/>
</dbReference>
<reference evidence="14 15" key="1">
    <citation type="journal article" date="2011" name="Stand. Genomic Sci.">
        <title>Complete genome sequence of the gliding, heparinolytic Pedobacter saltans type strain (113).</title>
        <authorList>
            <person name="Liolios K."/>
            <person name="Sikorski J."/>
            <person name="Lu M."/>
            <person name="Nolan M."/>
            <person name="Lapidus A."/>
            <person name="Lucas S."/>
            <person name="Hammon N."/>
            <person name="Deshpande S."/>
            <person name="Cheng J.F."/>
            <person name="Tapia R."/>
            <person name="Han C."/>
            <person name="Goodwin L."/>
            <person name="Pitluck S."/>
            <person name="Huntemann M."/>
            <person name="Ivanova N."/>
            <person name="Pagani I."/>
            <person name="Mavromatis K."/>
            <person name="Ovchinikova G."/>
            <person name="Pati A."/>
            <person name="Chen A."/>
            <person name="Palaniappan K."/>
            <person name="Land M."/>
            <person name="Hauser L."/>
            <person name="Brambilla E.M."/>
            <person name="Kotsyurbenko O."/>
            <person name="Rohde M."/>
            <person name="Tindall B.J."/>
            <person name="Abt B."/>
            <person name="Goker M."/>
            <person name="Detter J.C."/>
            <person name="Woyke T."/>
            <person name="Bristow J."/>
            <person name="Eisen J.A."/>
            <person name="Markowitz V."/>
            <person name="Hugenholtz P."/>
            <person name="Klenk H.P."/>
            <person name="Kyrpides N.C."/>
        </authorList>
    </citation>
    <scope>NUCLEOTIDE SEQUENCE [LARGE SCALE GENOMIC DNA]</scope>
    <source>
        <strain evidence="15">ATCC 51119 / DSM 12145 / JCM 21818 / LMG 10337 / NBRC 100064 / NCIMB 13643</strain>
    </source>
</reference>
<keyword evidence="8 14" id="KW-0675">Receptor</keyword>
<evidence type="ECO:0000256" key="2">
    <source>
        <dbReference type="ARBA" id="ARBA00022448"/>
    </source>
</evidence>
<protein>
    <submittedName>
        <fullName evidence="14">TonB-dependent receptor plug</fullName>
    </submittedName>
</protein>
<dbReference type="InterPro" id="IPR039426">
    <property type="entry name" value="TonB-dep_rcpt-like"/>
</dbReference>
<dbReference type="InterPro" id="IPR036942">
    <property type="entry name" value="Beta-barrel_TonB_sf"/>
</dbReference>
<evidence type="ECO:0000256" key="8">
    <source>
        <dbReference type="ARBA" id="ARBA00023170"/>
    </source>
</evidence>
<dbReference type="Gene3D" id="2.40.170.20">
    <property type="entry name" value="TonB-dependent receptor, beta-barrel domain"/>
    <property type="match status" value="1"/>
</dbReference>
<keyword evidence="9 10" id="KW-0998">Cell outer membrane</keyword>
<dbReference type="GO" id="GO:0009279">
    <property type="term" value="C:cell outer membrane"/>
    <property type="evidence" value="ECO:0007669"/>
    <property type="project" value="UniProtKB-SubCell"/>
</dbReference>
<dbReference type="Proteomes" id="UP000000310">
    <property type="component" value="Chromosome"/>
</dbReference>
<comment type="similarity">
    <text evidence="10 11">Belongs to the TonB-dependent receptor family.</text>
</comment>
<dbReference type="EMBL" id="CP002545">
    <property type="protein sequence ID" value="ADY50686.1"/>
    <property type="molecule type" value="Genomic_DNA"/>
</dbReference>
<keyword evidence="15" id="KW-1185">Reference proteome</keyword>
<evidence type="ECO:0000256" key="4">
    <source>
        <dbReference type="ARBA" id="ARBA00022692"/>
    </source>
</evidence>
<reference evidence="15" key="2">
    <citation type="submission" date="2011-02" db="EMBL/GenBank/DDBJ databases">
        <title>The complete genome of Pedobacter saltans DSM 12145.</title>
        <authorList>
            <consortium name="US DOE Joint Genome Institute (JGI-PGF)"/>
            <person name="Lucas S."/>
            <person name="Copeland A."/>
            <person name="Lapidus A."/>
            <person name="Bruce D."/>
            <person name="Goodwin L."/>
            <person name="Pitluck S."/>
            <person name="Kyrpides N."/>
            <person name="Mavromatis K."/>
            <person name="Pagani I."/>
            <person name="Ivanova N."/>
            <person name="Ovchinnikova G."/>
            <person name="Lu M."/>
            <person name="Detter J.C."/>
            <person name="Han C."/>
            <person name="Land M."/>
            <person name="Hauser L."/>
            <person name="Markowitz V."/>
            <person name="Cheng J.-F."/>
            <person name="Hugenholtz P."/>
            <person name="Woyke T."/>
            <person name="Wu D."/>
            <person name="Tindall B."/>
            <person name="Pomrenke H.G."/>
            <person name="Brambilla E."/>
            <person name="Klenk H.-P."/>
            <person name="Eisen J.A."/>
        </authorList>
    </citation>
    <scope>NUCLEOTIDE SEQUENCE [LARGE SCALE GENOMIC DNA]</scope>
    <source>
        <strain evidence="15">ATCC 51119 / DSM 12145 / JCM 21818 / LMG 10337 / NBRC 100064 / NCIMB 13643</strain>
    </source>
</reference>
<evidence type="ECO:0000256" key="7">
    <source>
        <dbReference type="ARBA" id="ARBA00023136"/>
    </source>
</evidence>
<dbReference type="SUPFAM" id="SSF49464">
    <property type="entry name" value="Carboxypeptidase regulatory domain-like"/>
    <property type="match status" value="1"/>
</dbReference>
<dbReference type="GO" id="GO:0044718">
    <property type="term" value="P:siderophore transmembrane transport"/>
    <property type="evidence" value="ECO:0007669"/>
    <property type="project" value="TreeGrafter"/>
</dbReference>
<keyword evidence="3 10" id="KW-1134">Transmembrane beta strand</keyword>
<organism evidence="14 15">
    <name type="scientific">Pseudopedobacter saltans (strain ATCC 51119 / DSM 12145 / JCM 21818 / CCUG 39354 / LMG 10337 / NBRC 100064 / NCIMB 13643)</name>
    <name type="common">Pedobacter saltans</name>
    <dbReference type="NCBI Taxonomy" id="762903"/>
    <lineage>
        <taxon>Bacteria</taxon>
        <taxon>Pseudomonadati</taxon>
        <taxon>Bacteroidota</taxon>
        <taxon>Sphingobacteriia</taxon>
        <taxon>Sphingobacteriales</taxon>
        <taxon>Sphingobacteriaceae</taxon>
        <taxon>Pseudopedobacter</taxon>
    </lineage>
</organism>